<feature type="compositionally biased region" description="Basic residues" evidence="2">
    <location>
        <begin position="148"/>
        <end position="158"/>
    </location>
</feature>
<dbReference type="Pfam" id="PF00385">
    <property type="entry name" value="Chromo"/>
    <property type="match status" value="1"/>
</dbReference>
<dbReference type="GO" id="GO:0005634">
    <property type="term" value="C:nucleus"/>
    <property type="evidence" value="ECO:0007669"/>
    <property type="project" value="UniProtKB-SubCell"/>
</dbReference>
<proteinExistence type="predicted"/>
<feature type="domain" description="Chromo" evidence="3">
    <location>
        <begin position="92"/>
        <end position="150"/>
    </location>
</feature>
<accession>A0ABD1KSK6</accession>
<dbReference type="Gene3D" id="2.40.50.40">
    <property type="match status" value="1"/>
</dbReference>
<comment type="subcellular location">
    <subcellularLocation>
        <location evidence="1">Nucleus</location>
    </subcellularLocation>
</comment>
<comment type="caution">
    <text evidence="4">The sequence shown here is derived from an EMBL/GenBank/DDBJ whole genome shotgun (WGS) entry which is preliminary data.</text>
</comment>
<dbReference type="SMART" id="SM00298">
    <property type="entry name" value="CHROMO"/>
    <property type="match status" value="1"/>
</dbReference>
<dbReference type="SUPFAM" id="SSF54160">
    <property type="entry name" value="Chromo domain-like"/>
    <property type="match status" value="1"/>
</dbReference>
<evidence type="ECO:0000259" key="3">
    <source>
        <dbReference type="PROSITE" id="PS50013"/>
    </source>
</evidence>
<evidence type="ECO:0000313" key="4">
    <source>
        <dbReference type="EMBL" id="KAL2102113.1"/>
    </source>
</evidence>
<gene>
    <name evidence="4" type="ORF">ACEWY4_001281</name>
</gene>
<dbReference type="InterPro" id="IPR016197">
    <property type="entry name" value="Chromo-like_dom_sf"/>
</dbReference>
<dbReference type="PROSITE" id="PS50013">
    <property type="entry name" value="CHROMO_2"/>
    <property type="match status" value="1"/>
</dbReference>
<dbReference type="InterPro" id="IPR000953">
    <property type="entry name" value="Chromo/chromo_shadow_dom"/>
</dbReference>
<dbReference type="Gene3D" id="2.40.70.10">
    <property type="entry name" value="Acid Proteases"/>
    <property type="match status" value="1"/>
</dbReference>
<dbReference type="AlphaFoldDB" id="A0ABD1KSK6"/>
<protein>
    <recommendedName>
        <fullName evidence="3">Chromo domain-containing protein</fullName>
    </recommendedName>
</protein>
<evidence type="ECO:0000256" key="2">
    <source>
        <dbReference type="SAM" id="MobiDB-lite"/>
    </source>
</evidence>
<dbReference type="Proteomes" id="UP001591681">
    <property type="component" value="Unassembled WGS sequence"/>
</dbReference>
<organism evidence="4 5">
    <name type="scientific">Coilia grayii</name>
    <name type="common">Gray's grenadier anchovy</name>
    <dbReference type="NCBI Taxonomy" id="363190"/>
    <lineage>
        <taxon>Eukaryota</taxon>
        <taxon>Metazoa</taxon>
        <taxon>Chordata</taxon>
        <taxon>Craniata</taxon>
        <taxon>Vertebrata</taxon>
        <taxon>Euteleostomi</taxon>
        <taxon>Actinopterygii</taxon>
        <taxon>Neopterygii</taxon>
        <taxon>Teleostei</taxon>
        <taxon>Clupei</taxon>
        <taxon>Clupeiformes</taxon>
        <taxon>Clupeoidei</taxon>
        <taxon>Engraulidae</taxon>
        <taxon>Coilinae</taxon>
        <taxon>Coilia</taxon>
    </lineage>
</organism>
<evidence type="ECO:0000256" key="1">
    <source>
        <dbReference type="ARBA" id="ARBA00004123"/>
    </source>
</evidence>
<dbReference type="EMBL" id="JBHFQA010000002">
    <property type="protein sequence ID" value="KAL2102113.1"/>
    <property type="molecule type" value="Genomic_DNA"/>
</dbReference>
<keyword evidence="5" id="KW-1185">Reference proteome</keyword>
<dbReference type="InterPro" id="IPR021109">
    <property type="entry name" value="Peptidase_aspartic_dom_sf"/>
</dbReference>
<sequence>MSHTPTKTHGGYSEYSCCPLQLLLIEVVLSHAVFTHPVSALLDSGSVGNFISGSLVQRLQLPRTRCTTPLDVHSIVAKGRRSHPTGHPTGTYAIRDLLHSRRRRGRLEYLVDWEGYGPEDHSWVRRADILDPDLLAEFHRTHPNRPVPRSRGRPRRHGPSSQEAAPEGGGYCHAPTCCTASHSPCSLWLYNLLLKLPRLLTSPIIQSNSSIIQSPVCHSPAPAAHLLFPLKTPLTQHSLSGLFNRDAYSYTWTHCFSCAV</sequence>
<reference evidence="4 5" key="1">
    <citation type="submission" date="2024-09" db="EMBL/GenBank/DDBJ databases">
        <title>A chromosome-level genome assembly of Gray's grenadier anchovy, Coilia grayii.</title>
        <authorList>
            <person name="Fu Z."/>
        </authorList>
    </citation>
    <scope>NUCLEOTIDE SEQUENCE [LARGE SCALE GENOMIC DNA]</scope>
    <source>
        <strain evidence="4">G4</strain>
        <tissue evidence="4">Muscle</tissue>
    </source>
</reference>
<evidence type="ECO:0000313" key="5">
    <source>
        <dbReference type="Proteomes" id="UP001591681"/>
    </source>
</evidence>
<name>A0ABD1KSK6_9TELE</name>
<feature type="region of interest" description="Disordered" evidence="2">
    <location>
        <begin position="140"/>
        <end position="168"/>
    </location>
</feature>
<dbReference type="InterPro" id="IPR023780">
    <property type="entry name" value="Chromo_domain"/>
</dbReference>